<gene>
    <name evidence="1" type="ORF">GCM10017620_01600</name>
</gene>
<evidence type="ECO:0000313" key="2">
    <source>
        <dbReference type="Proteomes" id="UP001143509"/>
    </source>
</evidence>
<name>A0ABQ5T4U9_9CAUL</name>
<reference evidence="1" key="1">
    <citation type="journal article" date="2014" name="Int. J. Syst. Evol. Microbiol.">
        <title>Complete genome of a new Firmicutes species belonging to the dominant human colonic microbiota ('Ruminococcus bicirculans') reveals two chromosomes and a selective capacity to utilize plant glucans.</title>
        <authorList>
            <consortium name="NISC Comparative Sequencing Program"/>
            <person name="Wegmann U."/>
            <person name="Louis P."/>
            <person name="Goesmann A."/>
            <person name="Henrissat B."/>
            <person name="Duncan S.H."/>
            <person name="Flint H.J."/>
        </authorList>
    </citation>
    <scope>NUCLEOTIDE SEQUENCE</scope>
    <source>
        <strain evidence="1">VKM B-1499</strain>
    </source>
</reference>
<evidence type="ECO:0000313" key="1">
    <source>
        <dbReference type="EMBL" id="GLK47187.1"/>
    </source>
</evidence>
<accession>A0ABQ5T4U9</accession>
<keyword evidence="2" id="KW-1185">Reference proteome</keyword>
<dbReference type="EMBL" id="BSFD01000001">
    <property type="protein sequence ID" value="GLK47187.1"/>
    <property type="molecule type" value="Genomic_DNA"/>
</dbReference>
<evidence type="ECO:0008006" key="3">
    <source>
        <dbReference type="Google" id="ProtNLM"/>
    </source>
</evidence>
<protein>
    <recommendedName>
        <fullName evidence="3">DUF3553 domain-containing protein</fullName>
    </recommendedName>
</protein>
<organism evidence="1 2">
    <name type="scientific">Brevundimonas intermedia</name>
    <dbReference type="NCBI Taxonomy" id="74315"/>
    <lineage>
        <taxon>Bacteria</taxon>
        <taxon>Pseudomonadati</taxon>
        <taxon>Pseudomonadota</taxon>
        <taxon>Alphaproteobacteria</taxon>
        <taxon>Caulobacterales</taxon>
        <taxon>Caulobacteraceae</taxon>
        <taxon>Brevundimonas</taxon>
    </lineage>
</organism>
<sequence length="54" mass="6288">MRDGKFRIFNEYYEDVRVGLVIQFGADGTRGIKYEIEFSGDDLHNAMRRGHAVH</sequence>
<proteinExistence type="predicted"/>
<reference evidence="1" key="2">
    <citation type="submission" date="2023-01" db="EMBL/GenBank/DDBJ databases">
        <authorList>
            <person name="Sun Q."/>
            <person name="Evtushenko L."/>
        </authorList>
    </citation>
    <scope>NUCLEOTIDE SEQUENCE</scope>
    <source>
        <strain evidence="1">VKM B-1499</strain>
    </source>
</reference>
<dbReference type="Proteomes" id="UP001143509">
    <property type="component" value="Unassembled WGS sequence"/>
</dbReference>
<comment type="caution">
    <text evidence="1">The sequence shown here is derived from an EMBL/GenBank/DDBJ whole genome shotgun (WGS) entry which is preliminary data.</text>
</comment>